<dbReference type="EMBL" id="UINC01165138">
    <property type="protein sequence ID" value="SVD66366.1"/>
    <property type="molecule type" value="Genomic_DNA"/>
</dbReference>
<feature type="non-terminal residue" evidence="1">
    <location>
        <position position="45"/>
    </location>
</feature>
<protein>
    <submittedName>
        <fullName evidence="1">Uncharacterized protein</fullName>
    </submittedName>
</protein>
<proteinExistence type="predicted"/>
<reference evidence="1" key="1">
    <citation type="submission" date="2018-05" db="EMBL/GenBank/DDBJ databases">
        <authorList>
            <person name="Lanie J.A."/>
            <person name="Ng W.-L."/>
            <person name="Kazmierczak K.M."/>
            <person name="Andrzejewski T.M."/>
            <person name="Davidsen T.M."/>
            <person name="Wayne K.J."/>
            <person name="Tettelin H."/>
            <person name="Glass J.I."/>
            <person name="Rusch D."/>
            <person name="Podicherti R."/>
            <person name="Tsui H.-C.T."/>
            <person name="Winkler M.E."/>
        </authorList>
    </citation>
    <scope>NUCLEOTIDE SEQUENCE</scope>
</reference>
<name>A0A382X5C8_9ZZZZ</name>
<gene>
    <name evidence="1" type="ORF">METZ01_LOCUS419220</name>
</gene>
<dbReference type="AlphaFoldDB" id="A0A382X5C8"/>
<evidence type="ECO:0000313" key="1">
    <source>
        <dbReference type="EMBL" id="SVD66366.1"/>
    </source>
</evidence>
<sequence length="45" mass="5282">MSKIKLFLIVFLFAGCSVPDFMIQGQLDDFKRALEEEDVNWIMDQ</sequence>
<organism evidence="1">
    <name type="scientific">marine metagenome</name>
    <dbReference type="NCBI Taxonomy" id="408172"/>
    <lineage>
        <taxon>unclassified sequences</taxon>
        <taxon>metagenomes</taxon>
        <taxon>ecological metagenomes</taxon>
    </lineage>
</organism>
<accession>A0A382X5C8</accession>
<dbReference type="PROSITE" id="PS51257">
    <property type="entry name" value="PROKAR_LIPOPROTEIN"/>
    <property type="match status" value="1"/>
</dbReference>